<evidence type="ECO:0000256" key="3">
    <source>
        <dbReference type="ARBA" id="ARBA00022801"/>
    </source>
</evidence>
<dbReference type="GO" id="GO:0006508">
    <property type="term" value="P:proteolysis"/>
    <property type="evidence" value="ECO:0007669"/>
    <property type="project" value="UniProtKB-KW"/>
</dbReference>
<accession>A0A3D9YKZ9</accession>
<dbReference type="InterPro" id="IPR054613">
    <property type="entry name" value="Peptidase_S78_dom"/>
</dbReference>
<evidence type="ECO:0000256" key="1">
    <source>
        <dbReference type="ARBA" id="ARBA00022612"/>
    </source>
</evidence>
<keyword evidence="3" id="KW-0378">Hydrolase</keyword>
<comment type="caution">
    <text evidence="6">The sequence shown here is derived from an EMBL/GenBank/DDBJ whole genome shotgun (WGS) entry which is preliminary data.</text>
</comment>
<dbReference type="Proteomes" id="UP000256900">
    <property type="component" value="Unassembled WGS sequence"/>
</dbReference>
<dbReference type="AlphaFoldDB" id="A0A3D9YKZ9"/>
<proteinExistence type="predicted"/>
<dbReference type="Pfam" id="PF04586">
    <property type="entry name" value="Peptidase_S78"/>
    <property type="match status" value="1"/>
</dbReference>
<gene>
    <name evidence="6" type="ORF">DES32_3176</name>
</gene>
<keyword evidence="2 6" id="KW-0645">Protease</keyword>
<dbReference type="EMBL" id="QUMO01000006">
    <property type="protein sequence ID" value="REF83260.1"/>
    <property type="molecule type" value="Genomic_DNA"/>
</dbReference>
<feature type="region of interest" description="Disordered" evidence="4">
    <location>
        <begin position="484"/>
        <end position="521"/>
    </location>
</feature>
<name>A0A3D9YKZ9_9HYPH</name>
<protein>
    <submittedName>
        <fullName evidence="6">HK97 family phage prohead protease</fullName>
    </submittedName>
</protein>
<feature type="domain" description="Prohead serine protease" evidence="5">
    <location>
        <begin position="61"/>
        <end position="167"/>
    </location>
</feature>
<reference evidence="6 7" key="1">
    <citation type="submission" date="2018-08" db="EMBL/GenBank/DDBJ databases">
        <title>Genomic Encyclopedia of Type Strains, Phase IV (KMG-IV): sequencing the most valuable type-strain genomes for metagenomic binning, comparative biology and taxonomic classification.</title>
        <authorList>
            <person name="Goeker M."/>
        </authorList>
    </citation>
    <scope>NUCLEOTIDE SEQUENCE [LARGE SCALE GENOMIC DNA]</scope>
    <source>
        <strain evidence="6 7">BW863</strain>
    </source>
</reference>
<evidence type="ECO:0000256" key="2">
    <source>
        <dbReference type="ARBA" id="ARBA00022670"/>
    </source>
</evidence>
<evidence type="ECO:0000313" key="6">
    <source>
        <dbReference type="EMBL" id="REF83260.1"/>
    </source>
</evidence>
<keyword evidence="7" id="KW-1185">Reference proteome</keyword>
<evidence type="ECO:0000313" key="7">
    <source>
        <dbReference type="Proteomes" id="UP000256900"/>
    </source>
</evidence>
<dbReference type="OrthoDB" id="360430at2"/>
<dbReference type="GO" id="GO:0008233">
    <property type="term" value="F:peptidase activity"/>
    <property type="evidence" value="ECO:0007669"/>
    <property type="project" value="UniProtKB-KW"/>
</dbReference>
<keyword evidence="1" id="KW-1188">Viral release from host cell</keyword>
<sequence length="521" mass="56950">MPKILQRLALSEAQLEEQADDRTIDFVFSTSNVASDMHRILPGAWQSRGYDGLAMFRTNPVFLWAHDANQPAIGKVTTLVADKDGTLRGSVQFAEHDFAETIYQLYRGGFQRGASVSFEPIEWDYANGPNRAAGALDFTRVKLWEISAVPLPADSSALAAARARGIDLTGVITMARTIRRDSTDAEWKCGASRNLPIDEASDWDGPAAADSVFAACGFDGDDPDTTKARKAFLAYDSANPKKKESYKLPFAKMVDGRMTAVKSGLSAAAQRLSGTNVPDDVKTSAQEVIDDYKSKYSDAGDRDAKIIITKRGLYEVAWLCEILATVGWIKSWIDQEEAAENDVNSTGPANLMAVINALGTTLTEMTEEEVGELIASFGPIEIDDEDGATVEHAVARGLRAQMKRITKLSDRAGRRLSKADGQELEDIHDHARRSRRLVRAATDAYSGADLSDADAREAVSDSMEAACDHAEQTRCMIRSYIDARKTADPSDQQPDADDDSAVDERARKARARQKKQKLLTA</sequence>
<dbReference type="RefSeq" id="WP_115837797.1">
    <property type="nucleotide sequence ID" value="NZ_CP025086.1"/>
</dbReference>
<organism evidence="6 7">
    <name type="scientific">Methylovirgula ligni</name>
    <dbReference type="NCBI Taxonomy" id="569860"/>
    <lineage>
        <taxon>Bacteria</taxon>
        <taxon>Pseudomonadati</taxon>
        <taxon>Pseudomonadota</taxon>
        <taxon>Alphaproteobacteria</taxon>
        <taxon>Hyphomicrobiales</taxon>
        <taxon>Beijerinckiaceae</taxon>
        <taxon>Methylovirgula</taxon>
    </lineage>
</organism>
<feature type="compositionally biased region" description="Basic residues" evidence="4">
    <location>
        <begin position="507"/>
        <end position="521"/>
    </location>
</feature>
<evidence type="ECO:0000259" key="5">
    <source>
        <dbReference type="Pfam" id="PF04586"/>
    </source>
</evidence>
<evidence type="ECO:0000256" key="4">
    <source>
        <dbReference type="SAM" id="MobiDB-lite"/>
    </source>
</evidence>